<dbReference type="EMBL" id="LGUI01000003">
    <property type="protein sequence ID" value="PNE33215.1"/>
    <property type="molecule type" value="Genomic_DNA"/>
</dbReference>
<dbReference type="Proteomes" id="UP000528608">
    <property type="component" value="Unassembled WGS sequence"/>
</dbReference>
<keyword evidence="1" id="KW-0732">Signal</keyword>
<protein>
    <recommendedName>
        <fullName evidence="6">Chaplin domain-containing protein</fullName>
    </recommendedName>
</protein>
<gene>
    <name evidence="3" type="ORF">AF335_09785</name>
    <name evidence="2" type="ORF">FHS36_001406</name>
</gene>
<organism evidence="3 4">
    <name type="scientific">Streptomyces eurocidicus</name>
    <name type="common">Streptoverticillium eurocidicus</name>
    <dbReference type="NCBI Taxonomy" id="66423"/>
    <lineage>
        <taxon>Bacteria</taxon>
        <taxon>Bacillati</taxon>
        <taxon>Actinomycetota</taxon>
        <taxon>Actinomycetes</taxon>
        <taxon>Kitasatosporales</taxon>
        <taxon>Streptomycetaceae</taxon>
        <taxon>Streptomyces</taxon>
    </lineage>
</organism>
<keyword evidence="4" id="KW-1185">Reference proteome</keyword>
<evidence type="ECO:0000313" key="3">
    <source>
        <dbReference type="EMBL" id="PNE33215.1"/>
    </source>
</evidence>
<evidence type="ECO:0008006" key="6">
    <source>
        <dbReference type="Google" id="ProtNLM"/>
    </source>
</evidence>
<evidence type="ECO:0000313" key="4">
    <source>
        <dbReference type="Proteomes" id="UP000235945"/>
    </source>
</evidence>
<name>A0A2N8NWR8_STREU</name>
<reference evidence="2 5" key="3">
    <citation type="submission" date="2020-08" db="EMBL/GenBank/DDBJ databases">
        <title>Genomic Encyclopedia of Type Strains, Phase III (KMG-III): the genomes of soil and plant-associated and newly described type strains.</title>
        <authorList>
            <person name="Whitman W."/>
        </authorList>
    </citation>
    <scope>NUCLEOTIDE SEQUENCE [LARGE SCALE GENOMIC DNA]</scope>
    <source>
        <strain evidence="2 5">CECT 3259</strain>
    </source>
</reference>
<dbReference type="Proteomes" id="UP000235945">
    <property type="component" value="Unassembled WGS sequence"/>
</dbReference>
<dbReference type="EMBL" id="JACHJF010000003">
    <property type="protein sequence ID" value="MBB5117985.1"/>
    <property type="molecule type" value="Genomic_DNA"/>
</dbReference>
<evidence type="ECO:0000256" key="1">
    <source>
        <dbReference type="SAM" id="SignalP"/>
    </source>
</evidence>
<feature type="chain" id="PRO_5042698152" description="Chaplin domain-containing protein" evidence="1">
    <location>
        <begin position="25"/>
        <end position="60"/>
    </location>
</feature>
<proteinExistence type="predicted"/>
<comment type="caution">
    <text evidence="3">The sequence shown here is derived from an EMBL/GenBank/DDBJ whole genome shotgun (WGS) entry which is preliminary data.</text>
</comment>
<reference evidence="4" key="1">
    <citation type="submission" date="2015-07" db="EMBL/GenBank/DDBJ databases">
        <authorList>
            <person name="Graham D.E."/>
            <person name="Giannone R.J."/>
            <person name="Gulvik C.A."/>
            <person name="Hettich R.L."/>
            <person name="Klingeman D.M."/>
            <person name="Mahan K.M."/>
            <person name="Parry R.J."/>
            <person name="Spain J.C."/>
        </authorList>
    </citation>
    <scope>NUCLEOTIDE SEQUENCE [LARGE SCALE GENOMIC DNA]</scope>
    <source>
        <strain evidence="4">ATCC 27428</strain>
    </source>
</reference>
<sequence>MRRITAVLLGAAALLGVLTTPAIAAPGDGTVETLAGSAVITVQNALTGAVVTITNVTGTL</sequence>
<reference evidence="3" key="2">
    <citation type="submission" date="2015-07" db="EMBL/GenBank/DDBJ databases">
        <authorList>
            <person name="Noorani M."/>
        </authorList>
    </citation>
    <scope>NUCLEOTIDE SEQUENCE [LARGE SCALE GENOMIC DNA]</scope>
    <source>
        <strain evidence="3">ATCC 27428</strain>
    </source>
</reference>
<accession>A0A2N8NWR8</accession>
<evidence type="ECO:0000313" key="5">
    <source>
        <dbReference type="Proteomes" id="UP000528608"/>
    </source>
</evidence>
<feature type="signal peptide" evidence="1">
    <location>
        <begin position="1"/>
        <end position="24"/>
    </location>
</feature>
<dbReference type="RefSeq" id="WP_102917999.1">
    <property type="nucleotide sequence ID" value="NZ_JACHJF010000003.1"/>
</dbReference>
<dbReference type="AlphaFoldDB" id="A0A2N8NWR8"/>
<evidence type="ECO:0000313" key="2">
    <source>
        <dbReference type="EMBL" id="MBB5117985.1"/>
    </source>
</evidence>